<evidence type="ECO:0000259" key="2">
    <source>
        <dbReference type="SMART" id="SM00849"/>
    </source>
</evidence>
<reference evidence="3 4" key="1">
    <citation type="journal article" date="2018" name="Front. Microbiol.">
        <title>Prospects for Fungal Bioremediation of Acidic Radioactive Waste Sites: Characterization and Genome Sequence of Rhodotorula taiwanensis MD1149.</title>
        <authorList>
            <person name="Tkavc R."/>
            <person name="Matrosova V.Y."/>
            <person name="Grichenko O.E."/>
            <person name="Gostincar C."/>
            <person name="Volpe R.P."/>
            <person name="Klimenkova P."/>
            <person name="Gaidamakova E.K."/>
            <person name="Zhou C.E."/>
            <person name="Stewart B.J."/>
            <person name="Lyman M.G."/>
            <person name="Malfatti S.A."/>
            <person name="Rubinfeld B."/>
            <person name="Courtot M."/>
            <person name="Singh J."/>
            <person name="Dalgard C.L."/>
            <person name="Hamilton T."/>
            <person name="Frey K.G."/>
            <person name="Gunde-Cimerman N."/>
            <person name="Dugan L."/>
            <person name="Daly M.J."/>
        </authorList>
    </citation>
    <scope>NUCLEOTIDE SEQUENCE [LARGE SCALE GENOMIC DNA]</scope>
    <source>
        <strain evidence="3 4">MD1149</strain>
    </source>
</reference>
<dbReference type="PANTHER" id="PTHR42663">
    <property type="entry name" value="HYDROLASE C777.06C-RELATED-RELATED"/>
    <property type="match status" value="1"/>
</dbReference>
<sequence>MDSDVQSSSDESSPPSSAAPSTRRSTSKPLSFTFLGTGGSSALPLISCVTKPEEACPSCFDTVFDPDSKNIRGNTGGVLRVPQDDGTEATILIDCGKTFREAALKWFVKKGLRRIDACLLTHLHADAIDGLDDLRAWTFKSVIEKTIPIYCTRTTYDAIASGFPYMINKKAASGGGALPNFDWHIMPEDQDWQICGVTVTPLPFHHGCYFDRVPPRPLICSAFLIDSSILYASDLSYIPEAEWDRLATYISLPSQNGLFPSSSLSRSRAARPLPRLQAAILDIGGGLTSTPTSHIGLPHTIAIARRLGALRTYLTDFSHGETHQTWLEWCERFGRGECSDRARLEGRAAQKRVVSAWRSWTEGELPPTRARVGPPPQADNPFALIPDPPSGSTFIDDHSEGFIRQAFEAVEEWAGGVLPGRWVRPACDGMTIEWDRWSEGSSGLEWCEERVRDDEYDR</sequence>
<feature type="region of interest" description="Disordered" evidence="1">
    <location>
        <begin position="1"/>
        <end position="29"/>
    </location>
</feature>
<dbReference type="Gene3D" id="3.60.15.10">
    <property type="entry name" value="Ribonuclease Z/Hydroxyacylglutathione hydrolase-like"/>
    <property type="match status" value="1"/>
</dbReference>
<organism evidence="3 4">
    <name type="scientific">Rhodotorula taiwanensis</name>
    <dbReference type="NCBI Taxonomy" id="741276"/>
    <lineage>
        <taxon>Eukaryota</taxon>
        <taxon>Fungi</taxon>
        <taxon>Dikarya</taxon>
        <taxon>Basidiomycota</taxon>
        <taxon>Pucciniomycotina</taxon>
        <taxon>Microbotryomycetes</taxon>
        <taxon>Sporidiobolales</taxon>
        <taxon>Sporidiobolaceae</taxon>
        <taxon>Rhodotorula</taxon>
    </lineage>
</organism>
<dbReference type="STRING" id="741276.A0A2S5BAD6"/>
<dbReference type="InterPro" id="IPR036866">
    <property type="entry name" value="RibonucZ/Hydroxyglut_hydro"/>
</dbReference>
<dbReference type="CDD" id="cd16279">
    <property type="entry name" value="metallo-hydrolase-like_MBL-fold"/>
    <property type="match status" value="1"/>
</dbReference>
<name>A0A2S5BAD6_9BASI</name>
<accession>A0A2S5BAD6</accession>
<gene>
    <name evidence="3" type="ORF">BMF94_3272</name>
</gene>
<feature type="domain" description="Metallo-beta-lactamase" evidence="2">
    <location>
        <begin position="73"/>
        <end position="287"/>
    </location>
</feature>
<dbReference type="OrthoDB" id="341300at2759"/>
<dbReference type="SUPFAM" id="SSF56281">
    <property type="entry name" value="Metallo-hydrolase/oxidoreductase"/>
    <property type="match status" value="1"/>
</dbReference>
<protein>
    <recommendedName>
        <fullName evidence="2">Metallo-beta-lactamase domain-containing protein</fullName>
    </recommendedName>
</protein>
<dbReference type="PANTHER" id="PTHR42663:SF6">
    <property type="entry name" value="HYDROLASE C777.06C-RELATED"/>
    <property type="match status" value="1"/>
</dbReference>
<evidence type="ECO:0000313" key="4">
    <source>
        <dbReference type="Proteomes" id="UP000237144"/>
    </source>
</evidence>
<dbReference type="Proteomes" id="UP000237144">
    <property type="component" value="Unassembled WGS sequence"/>
</dbReference>
<dbReference type="InterPro" id="IPR001279">
    <property type="entry name" value="Metallo-B-lactamas"/>
</dbReference>
<comment type="caution">
    <text evidence="3">The sequence shown here is derived from an EMBL/GenBank/DDBJ whole genome shotgun (WGS) entry which is preliminary data.</text>
</comment>
<dbReference type="Pfam" id="PF12706">
    <property type="entry name" value="Lactamase_B_2"/>
    <property type="match status" value="1"/>
</dbReference>
<dbReference type="EMBL" id="PJQD01000035">
    <property type="protein sequence ID" value="POY73734.1"/>
    <property type="molecule type" value="Genomic_DNA"/>
</dbReference>
<dbReference type="AlphaFoldDB" id="A0A2S5BAD6"/>
<keyword evidence="4" id="KW-1185">Reference proteome</keyword>
<proteinExistence type="predicted"/>
<evidence type="ECO:0000256" key="1">
    <source>
        <dbReference type="SAM" id="MobiDB-lite"/>
    </source>
</evidence>
<dbReference type="SMART" id="SM00849">
    <property type="entry name" value="Lactamase_B"/>
    <property type="match status" value="1"/>
</dbReference>
<feature type="compositionally biased region" description="Low complexity" evidence="1">
    <location>
        <begin position="1"/>
        <end position="24"/>
    </location>
</feature>
<evidence type="ECO:0000313" key="3">
    <source>
        <dbReference type="EMBL" id="POY73734.1"/>
    </source>
</evidence>